<evidence type="ECO:0000313" key="8">
    <source>
        <dbReference type="Proteomes" id="UP000015241"/>
    </source>
</evidence>
<feature type="coiled-coil region" evidence="5">
    <location>
        <begin position="154"/>
        <end position="181"/>
    </location>
</feature>
<keyword evidence="1" id="KW-0479">Metal-binding</keyword>
<reference evidence="7 8" key="1">
    <citation type="journal article" date="2012" name="Science">
        <title>The Paleozoic origin of enzymatic lignin decomposition reconstructed from 31 fungal genomes.</title>
        <authorList>
            <person name="Floudas D."/>
            <person name="Binder M."/>
            <person name="Riley R."/>
            <person name="Barry K."/>
            <person name="Blanchette R.A."/>
            <person name="Henrissat B."/>
            <person name="Martinez A.T."/>
            <person name="Otillar R."/>
            <person name="Spatafora J.W."/>
            <person name="Yadav J.S."/>
            <person name="Aerts A."/>
            <person name="Benoit I."/>
            <person name="Boyd A."/>
            <person name="Carlson A."/>
            <person name="Copeland A."/>
            <person name="Coutinho P.M."/>
            <person name="de Vries R.P."/>
            <person name="Ferreira P."/>
            <person name="Findley K."/>
            <person name="Foster B."/>
            <person name="Gaskell J."/>
            <person name="Glotzer D."/>
            <person name="Gorecki P."/>
            <person name="Heitman J."/>
            <person name="Hesse C."/>
            <person name="Hori C."/>
            <person name="Igarashi K."/>
            <person name="Jurgens J.A."/>
            <person name="Kallen N."/>
            <person name="Kersten P."/>
            <person name="Kohler A."/>
            <person name="Kuees U."/>
            <person name="Kumar T.K.A."/>
            <person name="Kuo A."/>
            <person name="LaButti K."/>
            <person name="Larrondo L.F."/>
            <person name="Lindquist E."/>
            <person name="Ling A."/>
            <person name="Lombard V."/>
            <person name="Lucas S."/>
            <person name="Lundell T."/>
            <person name="Martin R."/>
            <person name="McLaughlin D.J."/>
            <person name="Morgenstern I."/>
            <person name="Morin E."/>
            <person name="Murat C."/>
            <person name="Nagy L.G."/>
            <person name="Nolan M."/>
            <person name="Ohm R.A."/>
            <person name="Patyshakuliyeva A."/>
            <person name="Rokas A."/>
            <person name="Ruiz-Duenas F.J."/>
            <person name="Sabat G."/>
            <person name="Salamov A."/>
            <person name="Samejima M."/>
            <person name="Schmutz J."/>
            <person name="Slot J.C."/>
            <person name="St John F."/>
            <person name="Stenlid J."/>
            <person name="Sun H."/>
            <person name="Sun S."/>
            <person name="Syed K."/>
            <person name="Tsang A."/>
            <person name="Wiebenga A."/>
            <person name="Young D."/>
            <person name="Pisabarro A."/>
            <person name="Eastwood D.C."/>
            <person name="Martin F."/>
            <person name="Cullen D."/>
            <person name="Grigoriev I.V."/>
            <person name="Hibbett D.S."/>
        </authorList>
    </citation>
    <scope>NUCLEOTIDE SEQUENCE</scope>
    <source>
        <strain evidence="8">FP-58527</strain>
    </source>
</reference>
<organism evidence="7 8">
    <name type="scientific">Fomitopsis schrenkii</name>
    <name type="common">Brown rot fungus</name>
    <dbReference type="NCBI Taxonomy" id="2126942"/>
    <lineage>
        <taxon>Eukaryota</taxon>
        <taxon>Fungi</taxon>
        <taxon>Dikarya</taxon>
        <taxon>Basidiomycota</taxon>
        <taxon>Agaricomycotina</taxon>
        <taxon>Agaricomycetes</taxon>
        <taxon>Polyporales</taxon>
        <taxon>Fomitopsis</taxon>
    </lineage>
</organism>
<dbReference type="SUPFAM" id="SSF57850">
    <property type="entry name" value="RING/U-box"/>
    <property type="match status" value="1"/>
</dbReference>
<dbReference type="HOGENOM" id="CLU_1447706_0_0_1"/>
<sequence length="187" mass="20806">MSDAQRAEHPLCDICRGRLFQPHPDTPKVKFSYACGHLYCKECILSFMREHPGSGCPQCALGFTTVQGDVSDNPEHVLGSLYAPMTTQDESDEILEDIVASSPALILGRRRLDLGKTLLANAQQEHDALLAEQQFNTNAAARLLHQLDVASNVYDDAIELNKKLAEELDSMRGDRERLEHELASMQD</sequence>
<dbReference type="PROSITE" id="PS50089">
    <property type="entry name" value="ZF_RING_2"/>
    <property type="match status" value="1"/>
</dbReference>
<dbReference type="InterPro" id="IPR017907">
    <property type="entry name" value="Znf_RING_CS"/>
</dbReference>
<dbReference type="GO" id="GO:0008270">
    <property type="term" value="F:zinc ion binding"/>
    <property type="evidence" value="ECO:0007669"/>
    <property type="project" value="UniProtKB-KW"/>
</dbReference>
<accession>S8E440</accession>
<protein>
    <recommendedName>
        <fullName evidence="6">RING-type domain-containing protein</fullName>
    </recommendedName>
</protein>
<evidence type="ECO:0000256" key="2">
    <source>
        <dbReference type="ARBA" id="ARBA00022771"/>
    </source>
</evidence>
<evidence type="ECO:0000256" key="3">
    <source>
        <dbReference type="ARBA" id="ARBA00022833"/>
    </source>
</evidence>
<keyword evidence="3" id="KW-0862">Zinc</keyword>
<dbReference type="InParanoid" id="S8E440"/>
<feature type="domain" description="RING-type" evidence="6">
    <location>
        <begin position="12"/>
        <end position="59"/>
    </location>
</feature>
<keyword evidence="5" id="KW-0175">Coiled coil</keyword>
<evidence type="ECO:0000256" key="1">
    <source>
        <dbReference type="ARBA" id="ARBA00022723"/>
    </source>
</evidence>
<dbReference type="InterPro" id="IPR013083">
    <property type="entry name" value="Znf_RING/FYVE/PHD"/>
</dbReference>
<dbReference type="PROSITE" id="PS00518">
    <property type="entry name" value="ZF_RING_1"/>
    <property type="match status" value="1"/>
</dbReference>
<evidence type="ECO:0000256" key="5">
    <source>
        <dbReference type="SAM" id="Coils"/>
    </source>
</evidence>
<evidence type="ECO:0000313" key="7">
    <source>
        <dbReference type="EMBL" id="EPS99886.1"/>
    </source>
</evidence>
<dbReference type="AlphaFoldDB" id="S8E440"/>
<keyword evidence="2 4" id="KW-0863">Zinc-finger</keyword>
<evidence type="ECO:0000256" key="4">
    <source>
        <dbReference type="PROSITE-ProRule" id="PRU00175"/>
    </source>
</evidence>
<dbReference type="InterPro" id="IPR018957">
    <property type="entry name" value="Znf_C3HC4_RING-type"/>
</dbReference>
<dbReference type="OrthoDB" id="654191at2759"/>
<evidence type="ECO:0000259" key="6">
    <source>
        <dbReference type="PROSITE" id="PS50089"/>
    </source>
</evidence>
<dbReference type="EMBL" id="KE504153">
    <property type="protein sequence ID" value="EPS99886.1"/>
    <property type="molecule type" value="Genomic_DNA"/>
</dbReference>
<dbReference type="Pfam" id="PF00097">
    <property type="entry name" value="zf-C3HC4"/>
    <property type="match status" value="1"/>
</dbReference>
<dbReference type="Proteomes" id="UP000015241">
    <property type="component" value="Unassembled WGS sequence"/>
</dbReference>
<dbReference type="Gene3D" id="3.30.40.10">
    <property type="entry name" value="Zinc/RING finger domain, C3HC4 (zinc finger)"/>
    <property type="match status" value="1"/>
</dbReference>
<gene>
    <name evidence="7" type="ORF">FOMPIDRAFT_1050226</name>
</gene>
<proteinExistence type="predicted"/>
<dbReference type="InterPro" id="IPR001841">
    <property type="entry name" value="Znf_RING"/>
</dbReference>
<keyword evidence="8" id="KW-1185">Reference proteome</keyword>
<name>S8E440_FOMSC</name>